<feature type="region of interest" description="Disordered" evidence="4">
    <location>
        <begin position="1"/>
        <end position="43"/>
    </location>
</feature>
<dbReference type="PANTHER" id="PTHR21008">
    <property type="entry name" value="S-ADENOSYLMETHIONINE SENSOR UPSTREAM OF MTORC1-RELATED"/>
    <property type="match status" value="1"/>
</dbReference>
<dbReference type="Gene3D" id="3.40.50.150">
    <property type="entry name" value="Vaccinia Virus protein VP39"/>
    <property type="match status" value="1"/>
</dbReference>
<sequence length="375" mass="41388">MASGRGKEKGNRSNRPAGRAVASTSEMITKRRHRHTATAQSEALPDLSKLTRNQTIDLYHTIQKRLAAVDRNPQFANEAARHARKQILRAQLAVIGLENYQTASREGEKLSAGFDCSKWVLHELRDVTFAASSVKLLDVGAIIKRFPGATTTASGQVAMQVTAIDLHPENSELGSHVIQADLINYAAREDLHATFDVICLSLCVNFEGCPKRRGLMLKSAQVLLKDNGLLFFTLPAACVQNSRYFDEQLLRQVLSACGMQQTKLHFTNKLMLCVSRKAHHAFVAAQLQKRRVLRQGTSRNNFWITIADNTRPRRAGSGREGSCVGHGLTTSSQVARHPSKLIAGATSSSNQRKRARRKASRAQRARTNSSSAEIK</sequence>
<accession>A0A2V3J8K1</accession>
<dbReference type="GO" id="GO:0005730">
    <property type="term" value="C:nucleolus"/>
    <property type="evidence" value="ECO:0007669"/>
    <property type="project" value="TreeGrafter"/>
</dbReference>
<comment type="caution">
    <text evidence="5">The sequence shown here is derived from an EMBL/GenBank/DDBJ whole genome shotgun (WGS) entry which is preliminary data.</text>
</comment>
<organism evidence="5 6">
    <name type="scientific">Gracilariopsis chorda</name>
    <dbReference type="NCBI Taxonomy" id="448386"/>
    <lineage>
        <taxon>Eukaryota</taxon>
        <taxon>Rhodophyta</taxon>
        <taxon>Florideophyceae</taxon>
        <taxon>Rhodymeniophycidae</taxon>
        <taxon>Gracilariales</taxon>
        <taxon>Gracilariaceae</taxon>
        <taxon>Gracilariopsis</taxon>
    </lineage>
</organism>
<evidence type="ECO:0000256" key="2">
    <source>
        <dbReference type="ARBA" id="ARBA00022679"/>
    </source>
</evidence>
<reference evidence="5 6" key="1">
    <citation type="journal article" date="2018" name="Mol. Biol. Evol.">
        <title>Analysis of the draft genome of the red seaweed Gracilariopsis chorda provides insights into genome size evolution in Rhodophyta.</title>
        <authorList>
            <person name="Lee J."/>
            <person name="Yang E.C."/>
            <person name="Graf L."/>
            <person name="Yang J.H."/>
            <person name="Qiu H."/>
            <person name="Zel Zion U."/>
            <person name="Chan C.X."/>
            <person name="Stephens T.G."/>
            <person name="Weber A.P.M."/>
            <person name="Boo G.H."/>
            <person name="Boo S.M."/>
            <person name="Kim K.M."/>
            <person name="Shin Y."/>
            <person name="Jung M."/>
            <person name="Lee S.J."/>
            <person name="Yim H.S."/>
            <person name="Lee J.H."/>
            <person name="Bhattacharya D."/>
            <person name="Yoon H.S."/>
        </authorList>
    </citation>
    <scope>NUCLEOTIDE SEQUENCE [LARGE SCALE GENOMIC DNA]</scope>
    <source>
        <strain evidence="5 6">SKKU-2015</strain>
        <tissue evidence="5">Whole body</tissue>
    </source>
</reference>
<keyword evidence="6" id="KW-1185">Reference proteome</keyword>
<dbReference type="Proteomes" id="UP000247409">
    <property type="component" value="Unassembled WGS sequence"/>
</dbReference>
<dbReference type="OrthoDB" id="5954793at2759"/>
<proteinExistence type="predicted"/>
<evidence type="ECO:0000256" key="4">
    <source>
        <dbReference type="SAM" id="MobiDB-lite"/>
    </source>
</evidence>
<name>A0A2V3J8K1_9FLOR</name>
<feature type="compositionally biased region" description="Basic residues" evidence="4">
    <location>
        <begin position="351"/>
        <end position="364"/>
    </location>
</feature>
<dbReference type="InterPro" id="IPR021867">
    <property type="entry name" value="Bmt2/SAMTOR"/>
</dbReference>
<evidence type="ECO:0000313" key="5">
    <source>
        <dbReference type="EMBL" id="PXF49410.1"/>
    </source>
</evidence>
<dbReference type="STRING" id="448386.A0A2V3J8K1"/>
<evidence type="ECO:0000313" key="6">
    <source>
        <dbReference type="Proteomes" id="UP000247409"/>
    </source>
</evidence>
<dbReference type="Pfam" id="PF11968">
    <property type="entry name" value="Bmt2"/>
    <property type="match status" value="1"/>
</dbReference>
<dbReference type="GO" id="GO:0016433">
    <property type="term" value="F:rRNA (adenine) methyltransferase activity"/>
    <property type="evidence" value="ECO:0007669"/>
    <property type="project" value="TreeGrafter"/>
</dbReference>
<keyword evidence="2 5" id="KW-0808">Transferase</keyword>
<feature type="region of interest" description="Disordered" evidence="4">
    <location>
        <begin position="312"/>
        <end position="375"/>
    </location>
</feature>
<evidence type="ECO:0000256" key="1">
    <source>
        <dbReference type="ARBA" id="ARBA00022603"/>
    </source>
</evidence>
<dbReference type="SUPFAM" id="SSF53335">
    <property type="entry name" value="S-adenosyl-L-methionine-dependent methyltransferases"/>
    <property type="match status" value="1"/>
</dbReference>
<dbReference type="AlphaFoldDB" id="A0A2V3J8K1"/>
<keyword evidence="3" id="KW-0949">S-adenosyl-L-methionine</keyword>
<dbReference type="EMBL" id="NBIV01000005">
    <property type="protein sequence ID" value="PXF49410.1"/>
    <property type="molecule type" value="Genomic_DNA"/>
</dbReference>
<keyword evidence="1 5" id="KW-0489">Methyltransferase</keyword>
<dbReference type="PANTHER" id="PTHR21008:SF1">
    <property type="entry name" value="25S RRNA (ADENINE(2142)-N(1))-METHYLTRANSFERASE"/>
    <property type="match status" value="1"/>
</dbReference>
<protein>
    <submittedName>
        <fullName evidence="5">25S rRNA (Adenine(2142)-N(1))-methyltransferase</fullName>
    </submittedName>
</protein>
<evidence type="ECO:0000256" key="3">
    <source>
        <dbReference type="ARBA" id="ARBA00022691"/>
    </source>
</evidence>
<dbReference type="InterPro" id="IPR029063">
    <property type="entry name" value="SAM-dependent_MTases_sf"/>
</dbReference>
<gene>
    <name evidence="5" type="ORF">BWQ96_00726</name>
</gene>
<feature type="compositionally biased region" description="Basic and acidic residues" evidence="4">
    <location>
        <begin position="1"/>
        <end position="11"/>
    </location>
</feature>